<name>A0A927KXN1_9ACTN</name>
<evidence type="ECO:0000313" key="3">
    <source>
        <dbReference type="Proteomes" id="UP000661025"/>
    </source>
</evidence>
<evidence type="ECO:0000256" key="1">
    <source>
        <dbReference type="SAM" id="SignalP"/>
    </source>
</evidence>
<gene>
    <name evidence="2" type="ORF">IHE70_00430</name>
</gene>
<dbReference type="Proteomes" id="UP000661025">
    <property type="component" value="Unassembled WGS sequence"/>
</dbReference>
<dbReference type="EMBL" id="JACYXT010000001">
    <property type="protein sequence ID" value="MBD9721727.1"/>
    <property type="molecule type" value="Genomic_DNA"/>
</dbReference>
<evidence type="ECO:0000313" key="2">
    <source>
        <dbReference type="EMBL" id="MBD9721727.1"/>
    </source>
</evidence>
<reference evidence="2" key="1">
    <citation type="submission" date="2020-09" db="EMBL/GenBank/DDBJ databases">
        <title>Streptomyces canutascabiei sp. nov., which causes potato common scab and is distributed across the world.</title>
        <authorList>
            <person name="Nguyen H.P."/>
            <person name="Weisberg A.J."/>
            <person name="Chang J.H."/>
            <person name="Clarke C.R."/>
        </authorList>
    </citation>
    <scope>NUCLEOTIDE SEQUENCE</scope>
    <source>
        <strain evidence="2">ID-01-6.2a</strain>
    </source>
</reference>
<dbReference type="AlphaFoldDB" id="A0A927KXN1"/>
<protein>
    <recommendedName>
        <fullName evidence="4">Secreted protein</fullName>
    </recommendedName>
</protein>
<proteinExistence type="predicted"/>
<keyword evidence="1" id="KW-0732">Signal</keyword>
<evidence type="ECO:0008006" key="4">
    <source>
        <dbReference type="Google" id="ProtNLM"/>
    </source>
</evidence>
<sequence>MNKTMKRTFGSTATSAALVIGSLAMIPAMSTPAAAACQPSTYYKVVKYGSPIYKATGPTNSKYNSSSHKSTLSIAVTRSTTRSSTWKAEAGGSVSWGIAKVEAKTGYEVTKSVTKGVKVTNKMVVDSKKRGYTRPMVEYRKFLIEKWREGGDCKQYFVGSVGTLTGITSAMHWAECQTKSQNGCTPKP</sequence>
<feature type="signal peptide" evidence="1">
    <location>
        <begin position="1"/>
        <end position="35"/>
    </location>
</feature>
<organism evidence="2 3">
    <name type="scientific">Streptomyces caniscabiei</name>
    <dbReference type="NCBI Taxonomy" id="2746961"/>
    <lineage>
        <taxon>Bacteria</taxon>
        <taxon>Bacillati</taxon>
        <taxon>Actinomycetota</taxon>
        <taxon>Actinomycetes</taxon>
        <taxon>Kitasatosporales</taxon>
        <taxon>Streptomycetaceae</taxon>
        <taxon>Streptomyces</taxon>
    </lineage>
</organism>
<accession>A0A927KXN1</accession>
<feature type="chain" id="PRO_5036792365" description="Secreted protein" evidence="1">
    <location>
        <begin position="36"/>
        <end position="188"/>
    </location>
</feature>
<comment type="caution">
    <text evidence="2">The sequence shown here is derived from an EMBL/GenBank/DDBJ whole genome shotgun (WGS) entry which is preliminary data.</text>
</comment>